<protein>
    <submittedName>
        <fullName evidence="1">Uncharacterized protein</fullName>
    </submittedName>
</protein>
<dbReference type="RefSeq" id="WP_158496211.1">
    <property type="nucleotide sequence ID" value="NZ_JACHNA010000001.1"/>
</dbReference>
<keyword evidence="2" id="KW-1185">Reference proteome</keyword>
<organism evidence="1 2">
    <name type="scientific">Micrococcus cohnii</name>
    <dbReference type="NCBI Taxonomy" id="993416"/>
    <lineage>
        <taxon>Bacteria</taxon>
        <taxon>Bacillati</taxon>
        <taxon>Actinomycetota</taxon>
        <taxon>Actinomycetes</taxon>
        <taxon>Micrococcales</taxon>
        <taxon>Micrococcaceae</taxon>
        <taxon>Micrococcus</taxon>
    </lineage>
</organism>
<evidence type="ECO:0000313" key="2">
    <source>
        <dbReference type="Proteomes" id="UP000540191"/>
    </source>
</evidence>
<dbReference type="EMBL" id="JACHNA010000001">
    <property type="protein sequence ID" value="MBB4736177.1"/>
    <property type="molecule type" value="Genomic_DNA"/>
</dbReference>
<name>A0A7W7GQ15_9MICC</name>
<gene>
    <name evidence="1" type="ORF">HDA30_001685</name>
</gene>
<comment type="caution">
    <text evidence="1">The sequence shown here is derived from an EMBL/GenBank/DDBJ whole genome shotgun (WGS) entry which is preliminary data.</text>
</comment>
<dbReference type="AlphaFoldDB" id="A0A7W7GQ15"/>
<proteinExistence type="predicted"/>
<sequence>MLAGMDFGQIGLVMSRHDIERRLVTARPALADHLMPESTLPGGVVFEFPGGERVGVVWMQLDASTAGWTVGVGADTQSFRQNMCQSVDEVVERALTVLDERLAAHSAS</sequence>
<evidence type="ECO:0000313" key="1">
    <source>
        <dbReference type="EMBL" id="MBB4736177.1"/>
    </source>
</evidence>
<reference evidence="1 2" key="1">
    <citation type="submission" date="2020-08" db="EMBL/GenBank/DDBJ databases">
        <title>Sequencing the genomes of 1000 actinobacteria strains.</title>
        <authorList>
            <person name="Klenk H.-P."/>
        </authorList>
    </citation>
    <scope>NUCLEOTIDE SEQUENCE [LARGE SCALE GENOMIC DNA]</scope>
    <source>
        <strain evidence="1 2">DSM 23974</strain>
    </source>
</reference>
<accession>A0A7W7GQ15</accession>
<dbReference type="Proteomes" id="UP000540191">
    <property type="component" value="Unassembled WGS sequence"/>
</dbReference>